<sequence length="162" mass="19011">MSLSLKKHRFYETCKLYFILCFGFNNSLLSNHRTYPDVNFSANLDLIRTMDILVHRFNEIHPLHYNETVHAILRQNDDGSKYVLGHNIAKKIILTYDNQKIKNCISRVLTCLLNQENQLEFERTADSYQINDVYDDDNTSELYPDYPNLDNGNIGDFSSTEY</sequence>
<evidence type="ECO:0000256" key="1">
    <source>
        <dbReference type="SAM" id="MobiDB-lite"/>
    </source>
</evidence>
<dbReference type="EMBL" id="CABPRJ010001470">
    <property type="protein sequence ID" value="VVC38356.1"/>
    <property type="molecule type" value="Genomic_DNA"/>
</dbReference>
<accession>A0A5E4N5D4</accession>
<protein>
    <submittedName>
        <fullName evidence="2">Uncharacterized protein</fullName>
    </submittedName>
</protein>
<evidence type="ECO:0000313" key="2">
    <source>
        <dbReference type="EMBL" id="VVC38356.1"/>
    </source>
</evidence>
<organism evidence="2 3">
    <name type="scientific">Cinara cedri</name>
    <dbReference type="NCBI Taxonomy" id="506608"/>
    <lineage>
        <taxon>Eukaryota</taxon>
        <taxon>Metazoa</taxon>
        <taxon>Ecdysozoa</taxon>
        <taxon>Arthropoda</taxon>
        <taxon>Hexapoda</taxon>
        <taxon>Insecta</taxon>
        <taxon>Pterygota</taxon>
        <taxon>Neoptera</taxon>
        <taxon>Paraneoptera</taxon>
        <taxon>Hemiptera</taxon>
        <taxon>Sternorrhyncha</taxon>
        <taxon>Aphidomorpha</taxon>
        <taxon>Aphidoidea</taxon>
        <taxon>Aphididae</taxon>
        <taxon>Lachninae</taxon>
        <taxon>Cinara</taxon>
    </lineage>
</organism>
<feature type="region of interest" description="Disordered" evidence="1">
    <location>
        <begin position="141"/>
        <end position="162"/>
    </location>
</feature>
<reference evidence="2 3" key="1">
    <citation type="submission" date="2019-08" db="EMBL/GenBank/DDBJ databases">
        <authorList>
            <person name="Alioto T."/>
            <person name="Alioto T."/>
            <person name="Gomez Garrido J."/>
        </authorList>
    </citation>
    <scope>NUCLEOTIDE SEQUENCE [LARGE SCALE GENOMIC DNA]</scope>
</reference>
<evidence type="ECO:0000313" key="3">
    <source>
        <dbReference type="Proteomes" id="UP000325440"/>
    </source>
</evidence>
<name>A0A5E4N5D4_9HEMI</name>
<keyword evidence="3" id="KW-1185">Reference proteome</keyword>
<dbReference type="Proteomes" id="UP000325440">
    <property type="component" value="Unassembled WGS sequence"/>
</dbReference>
<gene>
    <name evidence="2" type="ORF">CINCED_3A007931</name>
</gene>
<dbReference type="AlphaFoldDB" id="A0A5E4N5D4"/>
<proteinExistence type="predicted"/>